<keyword evidence="5 7" id="KW-0472">Membrane</keyword>
<keyword evidence="3 7" id="KW-0375">Hydrogen ion transport</keyword>
<dbReference type="HAMAP" id="MF_01416">
    <property type="entry name" value="ATP_synth_delta_bact"/>
    <property type="match status" value="1"/>
</dbReference>
<proteinExistence type="inferred from homology"/>
<gene>
    <name evidence="7 8" type="primary">atpH</name>
    <name evidence="8" type="ORF">DI598_05150</name>
</gene>
<protein>
    <recommendedName>
        <fullName evidence="7">ATP synthase subunit delta</fullName>
    </recommendedName>
    <alternativeName>
        <fullName evidence="7">ATP synthase F(1) sector subunit delta</fullName>
    </alternativeName>
    <alternativeName>
        <fullName evidence="7">F-type ATPase subunit delta</fullName>
        <shortName evidence="7">F-ATPase subunit delta</shortName>
    </alternativeName>
</protein>
<dbReference type="InterPro" id="IPR000711">
    <property type="entry name" value="ATPase_OSCP/dsu"/>
</dbReference>
<evidence type="ECO:0000256" key="1">
    <source>
        <dbReference type="ARBA" id="ARBA00004370"/>
    </source>
</evidence>
<dbReference type="SUPFAM" id="SSF47928">
    <property type="entry name" value="N-terminal domain of the delta subunit of the F1F0-ATP synthase"/>
    <property type="match status" value="1"/>
</dbReference>
<dbReference type="GO" id="GO:0005886">
    <property type="term" value="C:plasma membrane"/>
    <property type="evidence" value="ECO:0007669"/>
    <property type="project" value="UniProtKB-SubCell"/>
</dbReference>
<comment type="function">
    <text evidence="7">F(1)F(0) ATP synthase produces ATP from ADP in the presence of a proton or sodium gradient. F-type ATPases consist of two structural domains, F(1) containing the extramembraneous catalytic core and F(0) containing the membrane proton channel, linked together by a central stalk and a peripheral stalk. During catalysis, ATP synthesis in the catalytic domain of F(1) is coupled via a rotary mechanism of the central stalk subunits to proton translocation.</text>
</comment>
<dbReference type="GO" id="GO:0046933">
    <property type="term" value="F:proton-transporting ATP synthase activity, rotational mechanism"/>
    <property type="evidence" value="ECO:0007669"/>
    <property type="project" value="UniProtKB-UniRule"/>
</dbReference>
<evidence type="ECO:0000256" key="4">
    <source>
        <dbReference type="ARBA" id="ARBA00023065"/>
    </source>
</evidence>
<dbReference type="Pfam" id="PF00213">
    <property type="entry name" value="OSCP"/>
    <property type="match status" value="1"/>
</dbReference>
<dbReference type="GO" id="GO:0045259">
    <property type="term" value="C:proton-transporting ATP synthase complex"/>
    <property type="evidence" value="ECO:0007669"/>
    <property type="project" value="UniProtKB-KW"/>
</dbReference>
<reference evidence="8 9" key="1">
    <citation type="submission" date="2017-11" db="EMBL/GenBank/DDBJ databases">
        <title>Infants hospitalized years apart are colonized by the same room-sourced microbial strains.</title>
        <authorList>
            <person name="Brooks B."/>
            <person name="Olm M.R."/>
            <person name="Firek B.A."/>
            <person name="Baker R."/>
            <person name="Thomas B.C."/>
            <person name="Morowitz M.J."/>
            <person name="Banfield J.F."/>
        </authorList>
    </citation>
    <scope>NUCLEOTIDE SEQUENCE [LARGE SCALE GENOMIC DNA]</scope>
    <source>
        <strain evidence="8">S2_009_000_R2_76</strain>
    </source>
</reference>
<comment type="function">
    <text evidence="7">This protein is part of the stalk that links CF(0) to CF(1). It either transmits conformational changes from CF(0) to CF(1) or is implicated in proton conduction.</text>
</comment>
<dbReference type="Gene3D" id="1.10.520.20">
    <property type="entry name" value="N-terminal domain of the delta subunit of the F1F0-ATP synthase"/>
    <property type="match status" value="1"/>
</dbReference>
<evidence type="ECO:0000256" key="3">
    <source>
        <dbReference type="ARBA" id="ARBA00022781"/>
    </source>
</evidence>
<evidence type="ECO:0000313" key="8">
    <source>
        <dbReference type="EMBL" id="PZP50616.1"/>
    </source>
</evidence>
<keyword evidence="6 7" id="KW-0066">ATP synthesis</keyword>
<evidence type="ECO:0000313" key="9">
    <source>
        <dbReference type="Proteomes" id="UP000249645"/>
    </source>
</evidence>
<organism evidence="8 9">
    <name type="scientific">Pseudopedobacter saltans</name>
    <dbReference type="NCBI Taxonomy" id="151895"/>
    <lineage>
        <taxon>Bacteria</taxon>
        <taxon>Pseudomonadati</taxon>
        <taxon>Bacteroidota</taxon>
        <taxon>Sphingobacteriia</taxon>
        <taxon>Sphingobacteriales</taxon>
        <taxon>Sphingobacteriaceae</taxon>
        <taxon>Pseudopedobacter</taxon>
    </lineage>
</organism>
<evidence type="ECO:0000256" key="7">
    <source>
        <dbReference type="HAMAP-Rule" id="MF_01416"/>
    </source>
</evidence>
<sequence length="186" mass="20665">MRNPRLAGVYAKSLLDFAQNTNQVVNVFQDMQYVKAVINASPEFTRLLSSPIIKDEKKSSVVGAILKDNISAASWAFITLVIQKNRARYLDQIAQSFIEQYEAANGIHEVLLTTAIAVDNTTKDLIVNKLKGVTQFEKVRLNSKVNPDIIGGFILEFDNKLIDASVSRKLNDLKLRFTGSSYVAAV</sequence>
<evidence type="ECO:0000256" key="2">
    <source>
        <dbReference type="ARBA" id="ARBA00022448"/>
    </source>
</evidence>
<dbReference type="Proteomes" id="UP000249645">
    <property type="component" value="Unassembled WGS sequence"/>
</dbReference>
<comment type="similarity">
    <text evidence="7">Belongs to the ATPase delta chain family.</text>
</comment>
<dbReference type="NCBIfam" id="TIGR01145">
    <property type="entry name" value="ATP_synt_delta"/>
    <property type="match status" value="1"/>
</dbReference>
<evidence type="ECO:0000256" key="5">
    <source>
        <dbReference type="ARBA" id="ARBA00023136"/>
    </source>
</evidence>
<comment type="caution">
    <text evidence="8">The sequence shown here is derived from an EMBL/GenBank/DDBJ whole genome shotgun (WGS) entry which is preliminary data.</text>
</comment>
<accession>A0A2W5GXS2</accession>
<comment type="subcellular location">
    <subcellularLocation>
        <location evidence="7">Cell membrane</location>
        <topology evidence="7">Peripheral membrane protein</topology>
    </subcellularLocation>
    <subcellularLocation>
        <location evidence="1">Membrane</location>
    </subcellularLocation>
</comment>
<dbReference type="AlphaFoldDB" id="A0A2W5GXS2"/>
<dbReference type="InterPro" id="IPR026015">
    <property type="entry name" value="ATP_synth_OSCP/delta_N_sf"/>
</dbReference>
<dbReference type="PRINTS" id="PR00125">
    <property type="entry name" value="ATPASEDELTA"/>
</dbReference>
<dbReference type="PANTHER" id="PTHR11910">
    <property type="entry name" value="ATP SYNTHASE DELTA CHAIN"/>
    <property type="match status" value="1"/>
</dbReference>
<keyword evidence="4 7" id="KW-0406">Ion transport</keyword>
<name>A0A2W5GXS2_9SPHI</name>
<keyword evidence="7" id="KW-1003">Cell membrane</keyword>
<keyword evidence="7" id="KW-0139">CF(1)</keyword>
<evidence type="ECO:0000256" key="6">
    <source>
        <dbReference type="ARBA" id="ARBA00023310"/>
    </source>
</evidence>
<dbReference type="EMBL" id="QFOI01000060">
    <property type="protein sequence ID" value="PZP50616.1"/>
    <property type="molecule type" value="Genomic_DNA"/>
</dbReference>
<keyword evidence="2 7" id="KW-0813">Transport</keyword>